<dbReference type="InterPro" id="IPR043325">
    <property type="entry name" value="LTSS"/>
</dbReference>
<evidence type="ECO:0000256" key="4">
    <source>
        <dbReference type="ARBA" id="ARBA00022622"/>
    </source>
</evidence>
<dbReference type="AlphaFoldDB" id="A0A151U4A2"/>
<evidence type="ECO:0000256" key="1">
    <source>
        <dbReference type="ARBA" id="ARBA00004609"/>
    </source>
</evidence>
<dbReference type="Gramene" id="C.cajan_06613.t">
    <property type="protein sequence ID" value="C.cajan_06613.t.cds1"/>
    <property type="gene ID" value="C.cajan_06613"/>
</dbReference>
<dbReference type="CDD" id="cd00010">
    <property type="entry name" value="AAI_LTSS"/>
    <property type="match status" value="1"/>
</dbReference>
<dbReference type="GO" id="GO:0098552">
    <property type="term" value="C:side of membrane"/>
    <property type="evidence" value="ECO:0007669"/>
    <property type="project" value="UniProtKB-KW"/>
</dbReference>
<keyword evidence="8" id="KW-0449">Lipoprotein</keyword>
<dbReference type="GO" id="GO:0005886">
    <property type="term" value="C:plasma membrane"/>
    <property type="evidence" value="ECO:0007669"/>
    <property type="project" value="UniProtKB-SubCell"/>
</dbReference>
<dbReference type="SMART" id="SM00499">
    <property type="entry name" value="AAI"/>
    <property type="match status" value="1"/>
</dbReference>
<comment type="similarity">
    <text evidence="2">Belongs to the plant LTP family.</text>
</comment>
<keyword evidence="12" id="KW-1185">Reference proteome</keyword>
<dbReference type="Gene3D" id="1.10.110.10">
    <property type="entry name" value="Plant lipid-transfer and hydrophobic proteins"/>
    <property type="match status" value="1"/>
</dbReference>
<protein>
    <submittedName>
        <fullName evidence="11">Non-specific lipid-transfer protein-like protein At5g64080 family</fullName>
    </submittedName>
</protein>
<keyword evidence="4" id="KW-0336">GPI-anchor</keyword>
<dbReference type="Proteomes" id="UP000075243">
    <property type="component" value="Chromosome 2"/>
</dbReference>
<gene>
    <name evidence="11" type="ORF">KK1_006801</name>
</gene>
<dbReference type="SUPFAM" id="SSF47699">
    <property type="entry name" value="Bifunctional inhibitor/lipid-transfer protein/seed storage 2S albumin"/>
    <property type="match status" value="1"/>
</dbReference>
<dbReference type="STRING" id="3821.A0A151U4A2"/>
<evidence type="ECO:0000259" key="10">
    <source>
        <dbReference type="SMART" id="SM00499"/>
    </source>
</evidence>
<feature type="chain" id="PRO_5007589467" evidence="9">
    <location>
        <begin position="25"/>
        <end position="118"/>
    </location>
</feature>
<keyword evidence="7" id="KW-0325">Glycoprotein</keyword>
<dbReference type="EMBL" id="CM003604">
    <property type="protein sequence ID" value="KYP74133.1"/>
    <property type="molecule type" value="Genomic_DNA"/>
</dbReference>
<keyword evidence="3" id="KW-1003">Cell membrane</keyword>
<evidence type="ECO:0000256" key="9">
    <source>
        <dbReference type="SAM" id="SignalP"/>
    </source>
</evidence>
<keyword evidence="4" id="KW-0472">Membrane</keyword>
<name>A0A151U4A2_CAJCA</name>
<sequence>MGCRGFVLCLAVIMVATMWCENAAEPNWHNCEPEVIKLDPCLAYVRGKGDESALSTTCCSRVSTLVKSIPQCLCFVFNSGPFIFGIPINQTLAHNLPAACKVKTPPASILCKDFPPSF</sequence>
<evidence type="ECO:0000313" key="11">
    <source>
        <dbReference type="EMBL" id="KYP74133.1"/>
    </source>
</evidence>
<evidence type="ECO:0000256" key="3">
    <source>
        <dbReference type="ARBA" id="ARBA00022475"/>
    </source>
</evidence>
<keyword evidence="6" id="KW-1015">Disulfide bond</keyword>
<keyword evidence="5 9" id="KW-0732">Signal</keyword>
<feature type="domain" description="Bifunctional inhibitor/plant lipid transfer protein/seed storage helical" evidence="10">
    <location>
        <begin position="31"/>
        <end position="111"/>
    </location>
</feature>
<dbReference type="PANTHER" id="PTHR33044">
    <property type="entry name" value="BIFUNCTIONAL INHIBITOR/LIPID-TRANSFER PROTEIN/SEED STORAGE 2S ALBUMIN SUPERFAMILY PROTEIN-RELATED"/>
    <property type="match status" value="1"/>
</dbReference>
<evidence type="ECO:0000256" key="8">
    <source>
        <dbReference type="ARBA" id="ARBA00023288"/>
    </source>
</evidence>
<evidence type="ECO:0000256" key="6">
    <source>
        <dbReference type="ARBA" id="ARBA00023157"/>
    </source>
</evidence>
<evidence type="ECO:0000256" key="2">
    <source>
        <dbReference type="ARBA" id="ARBA00009748"/>
    </source>
</evidence>
<dbReference type="InterPro" id="IPR016140">
    <property type="entry name" value="Bifunc_inhib/LTP/seed_store"/>
</dbReference>
<accession>A0A151U4A2</accession>
<reference evidence="11 12" key="1">
    <citation type="journal article" date="2012" name="Nat. Biotechnol.">
        <title>Draft genome sequence of pigeonpea (Cajanus cajan), an orphan legume crop of resource-poor farmers.</title>
        <authorList>
            <person name="Varshney R.K."/>
            <person name="Chen W."/>
            <person name="Li Y."/>
            <person name="Bharti A.K."/>
            <person name="Saxena R.K."/>
            <person name="Schlueter J.A."/>
            <person name="Donoghue M.T."/>
            <person name="Azam S."/>
            <person name="Fan G."/>
            <person name="Whaley A.M."/>
            <person name="Farmer A.D."/>
            <person name="Sheridan J."/>
            <person name="Iwata A."/>
            <person name="Tuteja R."/>
            <person name="Penmetsa R.V."/>
            <person name="Wu W."/>
            <person name="Upadhyaya H.D."/>
            <person name="Yang S.P."/>
            <person name="Shah T."/>
            <person name="Saxena K.B."/>
            <person name="Michael T."/>
            <person name="McCombie W.R."/>
            <person name="Yang B."/>
            <person name="Zhang G."/>
            <person name="Yang H."/>
            <person name="Wang J."/>
            <person name="Spillane C."/>
            <person name="Cook D.R."/>
            <person name="May G.D."/>
            <person name="Xu X."/>
            <person name="Jackson S.A."/>
        </authorList>
    </citation>
    <scope>NUCLEOTIDE SEQUENCE [LARGE SCALE GENOMIC DNA]</scope>
    <source>
        <strain evidence="12">cv. Asha</strain>
    </source>
</reference>
<evidence type="ECO:0000313" key="12">
    <source>
        <dbReference type="Proteomes" id="UP000075243"/>
    </source>
</evidence>
<evidence type="ECO:0000256" key="5">
    <source>
        <dbReference type="ARBA" id="ARBA00022729"/>
    </source>
</evidence>
<proteinExistence type="inferred from homology"/>
<evidence type="ECO:0000256" key="7">
    <source>
        <dbReference type="ARBA" id="ARBA00023180"/>
    </source>
</evidence>
<organism evidence="11 12">
    <name type="scientific">Cajanus cajan</name>
    <name type="common">Pigeon pea</name>
    <name type="synonym">Cajanus indicus</name>
    <dbReference type="NCBI Taxonomy" id="3821"/>
    <lineage>
        <taxon>Eukaryota</taxon>
        <taxon>Viridiplantae</taxon>
        <taxon>Streptophyta</taxon>
        <taxon>Embryophyta</taxon>
        <taxon>Tracheophyta</taxon>
        <taxon>Spermatophyta</taxon>
        <taxon>Magnoliopsida</taxon>
        <taxon>eudicotyledons</taxon>
        <taxon>Gunneridae</taxon>
        <taxon>Pentapetalae</taxon>
        <taxon>rosids</taxon>
        <taxon>fabids</taxon>
        <taxon>Fabales</taxon>
        <taxon>Fabaceae</taxon>
        <taxon>Papilionoideae</taxon>
        <taxon>50 kb inversion clade</taxon>
        <taxon>NPAAA clade</taxon>
        <taxon>indigoferoid/millettioid clade</taxon>
        <taxon>Phaseoleae</taxon>
        <taxon>Cajanus</taxon>
    </lineage>
</organism>
<dbReference type="Pfam" id="PF14368">
    <property type="entry name" value="LTP_2"/>
    <property type="match status" value="1"/>
</dbReference>
<comment type="subcellular location">
    <subcellularLocation>
        <location evidence="1">Cell membrane</location>
        <topology evidence="1">Lipid-anchor</topology>
        <topology evidence="1">GPI-anchor</topology>
    </subcellularLocation>
</comment>
<feature type="signal peptide" evidence="9">
    <location>
        <begin position="1"/>
        <end position="24"/>
    </location>
</feature>
<dbReference type="InterPro" id="IPR036312">
    <property type="entry name" value="Bifun_inhib/LTP/seed_sf"/>
</dbReference>